<feature type="compositionally biased region" description="Basic and acidic residues" evidence="1">
    <location>
        <begin position="134"/>
        <end position="143"/>
    </location>
</feature>
<evidence type="ECO:0000256" key="1">
    <source>
        <dbReference type="SAM" id="MobiDB-lite"/>
    </source>
</evidence>
<accession>A0AAE1PDU6</accession>
<dbReference type="EMBL" id="JAWZYT010002157">
    <property type="protein sequence ID" value="KAK4306263.1"/>
    <property type="molecule type" value="Genomic_DNA"/>
</dbReference>
<evidence type="ECO:0000313" key="4">
    <source>
        <dbReference type="Proteomes" id="UP001292094"/>
    </source>
</evidence>
<feature type="region of interest" description="Disordered" evidence="1">
    <location>
        <begin position="103"/>
        <end position="153"/>
    </location>
</feature>
<organism evidence="3 4">
    <name type="scientific">Petrolisthes manimaculis</name>
    <dbReference type="NCBI Taxonomy" id="1843537"/>
    <lineage>
        <taxon>Eukaryota</taxon>
        <taxon>Metazoa</taxon>
        <taxon>Ecdysozoa</taxon>
        <taxon>Arthropoda</taxon>
        <taxon>Crustacea</taxon>
        <taxon>Multicrustacea</taxon>
        <taxon>Malacostraca</taxon>
        <taxon>Eumalacostraca</taxon>
        <taxon>Eucarida</taxon>
        <taxon>Decapoda</taxon>
        <taxon>Pleocyemata</taxon>
        <taxon>Anomura</taxon>
        <taxon>Galatheoidea</taxon>
        <taxon>Porcellanidae</taxon>
        <taxon>Petrolisthes</taxon>
    </lineage>
</organism>
<feature type="compositionally biased region" description="Polar residues" evidence="1">
    <location>
        <begin position="1945"/>
        <end position="1962"/>
    </location>
</feature>
<feature type="region of interest" description="Disordered" evidence="1">
    <location>
        <begin position="1400"/>
        <end position="1470"/>
    </location>
</feature>
<name>A0AAE1PDU6_9EUCA</name>
<dbReference type="Proteomes" id="UP001292094">
    <property type="component" value="Unassembled WGS sequence"/>
</dbReference>
<feature type="compositionally biased region" description="Low complexity" evidence="1">
    <location>
        <begin position="1427"/>
        <end position="1437"/>
    </location>
</feature>
<comment type="caution">
    <text evidence="3">The sequence shown here is derived from an EMBL/GenBank/DDBJ whole genome shotgun (WGS) entry which is preliminary data.</text>
</comment>
<evidence type="ECO:0000259" key="2">
    <source>
        <dbReference type="SMART" id="SM01114"/>
    </source>
</evidence>
<feature type="compositionally biased region" description="Low complexity" evidence="1">
    <location>
        <begin position="1923"/>
        <end position="1942"/>
    </location>
</feature>
<feature type="domain" description="Tesmin/TSO1-like CXC" evidence="2">
    <location>
        <begin position="2364"/>
        <end position="2408"/>
    </location>
</feature>
<keyword evidence="4" id="KW-1185">Reference proteome</keyword>
<proteinExistence type="predicted"/>
<feature type="compositionally biased region" description="Polar residues" evidence="1">
    <location>
        <begin position="944"/>
        <end position="961"/>
    </location>
</feature>
<protein>
    <recommendedName>
        <fullName evidence="2">Tesmin/TSO1-like CXC domain-containing protein</fullName>
    </recommendedName>
</protein>
<dbReference type="SMART" id="SM01114">
    <property type="entry name" value="CXC"/>
    <property type="match status" value="1"/>
</dbReference>
<feature type="region of interest" description="Disordered" evidence="1">
    <location>
        <begin position="1923"/>
        <end position="1962"/>
    </location>
</feature>
<feature type="compositionally biased region" description="Basic residues" evidence="1">
    <location>
        <begin position="1413"/>
        <end position="1423"/>
    </location>
</feature>
<feature type="region of interest" description="Disordered" evidence="1">
    <location>
        <begin position="2265"/>
        <end position="2290"/>
    </location>
</feature>
<feature type="compositionally biased region" description="Basic and acidic residues" evidence="1">
    <location>
        <begin position="1403"/>
        <end position="1412"/>
    </location>
</feature>
<feature type="region of interest" description="Disordered" evidence="1">
    <location>
        <begin position="1875"/>
        <end position="1896"/>
    </location>
</feature>
<sequence length="2519" mass="275264">MQSAQEASVNENCVVGVSSVTSVYTYLKSDDVISLPMSSAVKGKCLVSDNSTEGVNYLANQTMDGGCTTVQNNVTISQTVKDKVCRNGGSARIYRQQRKQNFHTVITSKTREKGPSDGPSCLIDLTSDQEEEDHQPPEIKQDNSPDSNGSMSLQCYNKFRPTNLLDTSQYITSHLKCNQGLSDSEPYSKRDKNSSLVNSLNLKSHRRYTCNITSKRHEPYKKDATNIIRSAVSDAGEFNTACRKGSPLITKPQPEEHTVGQKVFDKKGHQCTPLNLWRDSCHTESVNVDCQNVGKELNISMTWPTAFQFCTNTQNISVASRQQTELQDSTEQKKFGEIVKDLCVGFTHILPSPSPSLTVSSCLATSSNSQQSVTTSEHFTQPYEQNMSIIENGIHSDHKLLRSNGTGFNTMNSEYGVCNPVLSDSLNKVLEPLAGFQINENITTSFDVQNDVQRFVCEGDKLPVLENLDDLPLSSIDEKNDTLFEEDWPDFRELVNTPEAELLVPPFPECVYSNQQPPSIQNVIPQNIDTQIQKFSFENTMEQSCNNSYVVGLKSDITSSSEVVWSVQTPKLSVTPILPQENSVGTFDNPETLLRNLLEDNTCNLPSGFPGTFSSSQDNCSNKVLEKDLKNVGKYMTSFLQECIDGGVKMSSPTKTHKDLQATNNTHITEGSTCTDNSQNGSQVMPILDSVFPAADNSSLNDINLLNSELSFNHEQTVINQTLVYKSQDVPIMCGLASSNVDTNIDDLLHTFEQDCTGTVSCDTDVTHNNLNKKLSLEMDRYDVSSTIVDKTTEDITPVSDLDALLDSFFEDESISVNCSVSQKITQIDNIIQDSNKAQKASSCTAHQAEVSMKKKVVEGEDSDCMVIESQQQQQKSSNPAKILDKGLTDDVVLLPVSHPNDQQNGKSAALSTQYLLTSRSKNSSLPLNVTFKMRPANMVSVPVRSSSQTKTMAGKQSTGTNKHKPKTLRFILDKSQQLQGSGTWPKREKFHPEEYVILQKKTESNNKYGTGTTIAPKTSTGSFFGCSNNSTQSYVGNETNRLVLPVGQTGLSIAIPKSAPTNIKSFVAPIDSNTVIPSMGIIALSSVTKTGVEGKQSLYIRPQVTSHSTTNQTSARNSNTNVMLPRKMPIPIPSTSDSVSKAHKLPISRIPNVELPICKIVPQIMSSVLPSVSLHNTPLHLRNTSTLIPNPLNNSGKGLPTVKYCLQNLVTHGNTRVPPVIYVTGKVPKIPIPATPQLSTEPVKINIHTRASRRPSTKSEANTSDMSVTVAASGRQQQQQHNMKSEFVENLKKKLLPKKSQPKFLQNLLQVMQEQLKSHFPELPESVVRCLSLPQRALQRGFLTACDLRTLHTQAMATHLRIILREHVIRCTTHDCAACFTFLQHRDALALAECRAYQKTRGRSDNSEKQGRTKSSRRKRGGRGGSNSNTTANNTSTKRKAYHLEPFSDSQQPAKASKIDSDNTLSGNQQVPLKIAHGDTSGGGRLKRWNSESDLDTLRTTTIPGQDRVLSYDDSYILLYHTIRNSAIVLDWNESQVTTNTNHDIVSPSLNTAHCPVLHSDKSSIKSLCQPGHYSHVVNQTKSIGTGARVMMTDNQPRIKEAKREGNLLREIHQSAITDLVLRKKVEEDYCLYDEVVGEGERHLDTESPRGKKEGLVLAQSDSGKISVWSPISLPSSSPTSQSPLCLTMTDLQVGPLTLAGSRSSCNKATFHVLYSERKFVYRLSGCWAERVQKSSCWCNVDKGASTSTPPRLFLTLHIPFNTLRAINITKNKLLILVNMAPILHVMVGLKGRSDPLAHGHASIAPTTCSLSPSQCAHISSIKATMAVYPLHKVMLERGVGLLVRAELQKCCPWFQHALAQPFPIPANHTPSWVLSSPSSNPVSSSPSPPSSLLSQFPAALSSQSLPQASLPSQSLPPSILPSLSSQSLPPSSIASQSLPPATLPSQSLPPTSHPLQSSLQTTLPVQSYSQSPAGVLVSCSPLSGLETSSLPPSSILSQSLLVPPSVPSAVVPLLCSSSELITSSESKFYSQIDPVPRCKPGLEQSFKITQLSSEIISGGICEAGGNSMLGLSSDMDNEVSFETKLVPTVVTNCVMMKNSRCEADSEAEFVAESNASYVMASEDVGKCISGSEGVHETVTSTLNNEIGQEHNSCEDLSRLKFKKNHVVDTENCEMGCEPGCDTVTFPSCGKVQEPSSDQAFESHRKMVLESNCKPVQEPTSEVTFENNSRLVHQSNTEITFNTNSKLVLEPNTVITRNPNSRVLPEVNTESSHEPKSGVAHDPNHNTFNESRMNLDGKLDAAGISSKEICEETNKFSKVSTLPITSFISTTCDVPHFTLSSKTQGLLSAFPFNSALPLPLVPYIKEGCNCSHSCRVMTCPCARGGMVCRLGESQGCQCKACDNPLSLLHLLGLDVHLARVDNCLMQNLYSHTLQSLCSLLASHVVAPCCGATLELVCILPGVGGCRWCGAAVSYSWCSHHVHLQALCPRNHCLMCQQCTPSTSDGRCAYCNTNKFFDV</sequence>
<gene>
    <name evidence="3" type="ORF">Pmani_021886</name>
</gene>
<evidence type="ECO:0000313" key="3">
    <source>
        <dbReference type="EMBL" id="KAK4306263.1"/>
    </source>
</evidence>
<reference evidence="3" key="1">
    <citation type="submission" date="2023-11" db="EMBL/GenBank/DDBJ databases">
        <title>Genome assemblies of two species of porcelain crab, Petrolisthes cinctipes and Petrolisthes manimaculis (Anomura: Porcellanidae).</title>
        <authorList>
            <person name="Angst P."/>
        </authorList>
    </citation>
    <scope>NUCLEOTIDE SEQUENCE</scope>
    <source>
        <strain evidence="3">PB745_02</strain>
        <tissue evidence="3">Gill</tissue>
    </source>
</reference>
<feature type="compositionally biased region" description="Polar residues" evidence="1">
    <location>
        <begin position="144"/>
        <end position="153"/>
    </location>
</feature>
<feature type="region of interest" description="Disordered" evidence="1">
    <location>
        <begin position="942"/>
        <end position="964"/>
    </location>
</feature>
<dbReference type="InterPro" id="IPR033467">
    <property type="entry name" value="Tesmin/TSO1-like_CXC"/>
</dbReference>